<feature type="transmembrane region" description="Helical" evidence="6">
    <location>
        <begin position="146"/>
        <end position="171"/>
    </location>
</feature>
<dbReference type="AlphaFoldDB" id="A0A225MQZ6"/>
<evidence type="ECO:0000256" key="5">
    <source>
        <dbReference type="ARBA" id="ARBA00023136"/>
    </source>
</evidence>
<keyword evidence="4 6" id="KW-1133">Transmembrane helix</keyword>
<dbReference type="InterPro" id="IPR020846">
    <property type="entry name" value="MFS_dom"/>
</dbReference>
<feature type="transmembrane region" description="Helical" evidence="6">
    <location>
        <begin position="266"/>
        <end position="287"/>
    </location>
</feature>
<dbReference type="PANTHER" id="PTHR23504:SF15">
    <property type="entry name" value="MAJOR FACILITATOR SUPERFAMILY (MFS) PROFILE DOMAIN-CONTAINING PROTEIN"/>
    <property type="match status" value="1"/>
</dbReference>
<dbReference type="InterPro" id="IPR036259">
    <property type="entry name" value="MFS_trans_sf"/>
</dbReference>
<feature type="transmembrane region" description="Helical" evidence="6">
    <location>
        <begin position="385"/>
        <end position="403"/>
    </location>
</feature>
<keyword evidence="3 6" id="KW-0812">Transmembrane</keyword>
<dbReference type="PANTHER" id="PTHR23504">
    <property type="entry name" value="MAJOR FACILITATOR SUPERFAMILY DOMAIN-CONTAINING PROTEIN 10"/>
    <property type="match status" value="1"/>
</dbReference>
<dbReference type="EMBL" id="NJIH01000004">
    <property type="protein sequence ID" value="OWT61881.1"/>
    <property type="molecule type" value="Genomic_DNA"/>
</dbReference>
<feature type="transmembrane region" description="Helical" evidence="6">
    <location>
        <begin position="358"/>
        <end position="379"/>
    </location>
</feature>
<feature type="transmembrane region" description="Helical" evidence="6">
    <location>
        <begin position="232"/>
        <end position="254"/>
    </location>
</feature>
<dbReference type="Gene3D" id="1.20.1250.20">
    <property type="entry name" value="MFS general substrate transporter like domains"/>
    <property type="match status" value="1"/>
</dbReference>
<evidence type="ECO:0000313" key="9">
    <source>
        <dbReference type="Proteomes" id="UP000214603"/>
    </source>
</evidence>
<evidence type="ECO:0000256" key="1">
    <source>
        <dbReference type="ARBA" id="ARBA00004141"/>
    </source>
</evidence>
<evidence type="ECO:0000256" key="3">
    <source>
        <dbReference type="ARBA" id="ARBA00022692"/>
    </source>
</evidence>
<evidence type="ECO:0000259" key="7">
    <source>
        <dbReference type="PROSITE" id="PS50850"/>
    </source>
</evidence>
<protein>
    <recommendedName>
        <fullName evidence="7">Major facilitator superfamily (MFS) profile domain-containing protein</fullName>
    </recommendedName>
</protein>
<organism evidence="8 9">
    <name type="scientific">Candidimonas nitroreducens</name>
    <dbReference type="NCBI Taxonomy" id="683354"/>
    <lineage>
        <taxon>Bacteria</taxon>
        <taxon>Pseudomonadati</taxon>
        <taxon>Pseudomonadota</taxon>
        <taxon>Betaproteobacteria</taxon>
        <taxon>Burkholderiales</taxon>
        <taxon>Alcaligenaceae</taxon>
        <taxon>Candidimonas</taxon>
    </lineage>
</organism>
<accession>A0A225MQZ6</accession>
<evidence type="ECO:0000256" key="6">
    <source>
        <dbReference type="SAM" id="Phobius"/>
    </source>
</evidence>
<reference evidence="9" key="1">
    <citation type="submission" date="2017-06" db="EMBL/GenBank/DDBJ databases">
        <title>Herbaspirillum phytohormonus sp. nov., isolated from the root nodule of Robinia pseudoacacia in lead-zinc mine.</title>
        <authorList>
            <person name="Fan M."/>
            <person name="Lin Y."/>
        </authorList>
    </citation>
    <scope>NUCLEOTIDE SEQUENCE [LARGE SCALE GENOMIC DNA]</scope>
    <source>
        <strain evidence="9">SC-089</strain>
    </source>
</reference>
<dbReference type="Proteomes" id="UP000214603">
    <property type="component" value="Unassembled WGS sequence"/>
</dbReference>
<proteinExistence type="predicted"/>
<dbReference type="PROSITE" id="PS50850">
    <property type="entry name" value="MFS"/>
    <property type="match status" value="1"/>
</dbReference>
<evidence type="ECO:0000313" key="8">
    <source>
        <dbReference type="EMBL" id="OWT61881.1"/>
    </source>
</evidence>
<name>A0A225MQZ6_9BURK</name>
<dbReference type="Pfam" id="PF07690">
    <property type="entry name" value="MFS_1"/>
    <property type="match status" value="1"/>
</dbReference>
<dbReference type="GO" id="GO:0022857">
    <property type="term" value="F:transmembrane transporter activity"/>
    <property type="evidence" value="ECO:0007669"/>
    <property type="project" value="InterPro"/>
</dbReference>
<dbReference type="OrthoDB" id="9764259at2"/>
<dbReference type="GO" id="GO:0016020">
    <property type="term" value="C:membrane"/>
    <property type="evidence" value="ECO:0007669"/>
    <property type="project" value="UniProtKB-SubCell"/>
</dbReference>
<feature type="transmembrane region" description="Helical" evidence="6">
    <location>
        <begin position="12"/>
        <end position="34"/>
    </location>
</feature>
<feature type="transmembrane region" description="Helical" evidence="6">
    <location>
        <begin position="54"/>
        <end position="75"/>
    </location>
</feature>
<keyword evidence="9" id="KW-1185">Reference proteome</keyword>
<dbReference type="SUPFAM" id="SSF103473">
    <property type="entry name" value="MFS general substrate transporter"/>
    <property type="match status" value="1"/>
</dbReference>
<feature type="transmembrane region" description="Helical" evidence="6">
    <location>
        <begin position="325"/>
        <end position="346"/>
    </location>
</feature>
<dbReference type="RefSeq" id="WP_088602967.1">
    <property type="nucleotide sequence ID" value="NZ_NJIH01000004.1"/>
</dbReference>
<comment type="caution">
    <text evidence="8">The sequence shown here is derived from an EMBL/GenBank/DDBJ whole genome shotgun (WGS) entry which is preliminary data.</text>
</comment>
<evidence type="ECO:0000256" key="4">
    <source>
        <dbReference type="ARBA" id="ARBA00022989"/>
    </source>
</evidence>
<keyword evidence="2" id="KW-0813">Transport</keyword>
<feature type="domain" description="Major facilitator superfamily (MFS) profile" evidence="7">
    <location>
        <begin position="11"/>
        <end position="410"/>
    </location>
</feature>
<dbReference type="InterPro" id="IPR011701">
    <property type="entry name" value="MFS"/>
</dbReference>
<feature type="transmembrane region" description="Helical" evidence="6">
    <location>
        <begin position="183"/>
        <end position="202"/>
    </location>
</feature>
<feature type="transmembrane region" description="Helical" evidence="6">
    <location>
        <begin position="114"/>
        <end position="134"/>
    </location>
</feature>
<gene>
    <name evidence="8" type="ORF">CEY11_08615</name>
</gene>
<sequence>MPGLSLTAWLRLLPLILVILIDSIGYTVIIPVMSTMLLGDAPAMMMGADASTRYIVYGVAVGIYELMMLYMAPVMGELSDRVGRRRILLVCMAGVGAGFVLIGVAIWLNLVLLLLLGRLLGGATAGSQAVAQAAAVDRSTPQDKSLVLNICLLASSVGFILGPLIGGMMSYDERVDLNDFTTPVFLMAALAGIGLLLLVFGFRETPPARVAHGRIDWWMGVRGFKAAWADGAIRRLVAVFGLMQLGWGSYFLFFPSLLINRFGQDAGTISLLMGLQGVGFCLAYGVFLPVLQRRLESRVLAVAGLWFTAALVAVSAAAYHMALQWALTLPVSIAVSVAYGAIITLFSNAVGQERQGWILGISISVNAAMWGLASIVSGALSGLGYGLPILLALLSLAASAVLMGRPAPGAGIEAPSSHAGSPGR</sequence>
<feature type="transmembrane region" description="Helical" evidence="6">
    <location>
        <begin position="299"/>
        <end position="319"/>
    </location>
</feature>
<evidence type="ECO:0000256" key="2">
    <source>
        <dbReference type="ARBA" id="ARBA00022448"/>
    </source>
</evidence>
<keyword evidence="5 6" id="KW-0472">Membrane</keyword>
<feature type="transmembrane region" description="Helical" evidence="6">
    <location>
        <begin position="87"/>
        <end position="108"/>
    </location>
</feature>
<comment type="subcellular location">
    <subcellularLocation>
        <location evidence="1">Membrane</location>
        <topology evidence="1">Multi-pass membrane protein</topology>
    </subcellularLocation>
</comment>